<proteinExistence type="predicted"/>
<evidence type="ECO:0000313" key="2">
    <source>
        <dbReference type="Proteomes" id="UP000499080"/>
    </source>
</evidence>
<accession>A0A4Y2TCD1</accession>
<feature type="non-terminal residue" evidence="1">
    <location>
        <position position="77"/>
    </location>
</feature>
<protein>
    <submittedName>
        <fullName evidence="1">Uncharacterized protein</fullName>
    </submittedName>
</protein>
<evidence type="ECO:0000313" key="1">
    <source>
        <dbReference type="EMBL" id="GBN97069.1"/>
    </source>
</evidence>
<organism evidence="1 2">
    <name type="scientific">Araneus ventricosus</name>
    <name type="common">Orbweaver spider</name>
    <name type="synonym">Epeira ventricosa</name>
    <dbReference type="NCBI Taxonomy" id="182803"/>
    <lineage>
        <taxon>Eukaryota</taxon>
        <taxon>Metazoa</taxon>
        <taxon>Ecdysozoa</taxon>
        <taxon>Arthropoda</taxon>
        <taxon>Chelicerata</taxon>
        <taxon>Arachnida</taxon>
        <taxon>Araneae</taxon>
        <taxon>Araneomorphae</taxon>
        <taxon>Entelegynae</taxon>
        <taxon>Araneoidea</taxon>
        <taxon>Araneidae</taxon>
        <taxon>Araneus</taxon>
    </lineage>
</organism>
<dbReference type="EMBL" id="BGPR01026947">
    <property type="protein sequence ID" value="GBN97069.1"/>
    <property type="molecule type" value="Genomic_DNA"/>
</dbReference>
<reference evidence="1 2" key="1">
    <citation type="journal article" date="2019" name="Sci. Rep.">
        <title>Orb-weaving spider Araneus ventricosus genome elucidates the spidroin gene catalogue.</title>
        <authorList>
            <person name="Kono N."/>
            <person name="Nakamura H."/>
            <person name="Ohtoshi R."/>
            <person name="Moran D.A.P."/>
            <person name="Shinohara A."/>
            <person name="Yoshida Y."/>
            <person name="Fujiwara M."/>
            <person name="Mori M."/>
            <person name="Tomita M."/>
            <person name="Arakawa K."/>
        </authorList>
    </citation>
    <scope>NUCLEOTIDE SEQUENCE [LARGE SCALE GENOMIC DNA]</scope>
</reference>
<keyword evidence="2" id="KW-1185">Reference proteome</keyword>
<name>A0A4Y2TCD1_ARAVE</name>
<comment type="caution">
    <text evidence="1">The sequence shown here is derived from an EMBL/GenBank/DDBJ whole genome shotgun (WGS) entry which is preliminary data.</text>
</comment>
<dbReference type="Proteomes" id="UP000499080">
    <property type="component" value="Unassembled WGS sequence"/>
</dbReference>
<sequence length="77" mass="8946">MPRLKRKAVVHTTKSEDAESGTVCTFKGCGYDPDRTFHIRFHENTDSFPRQAVTRKAKFCYQLEKYMVINSVMANEK</sequence>
<dbReference type="AlphaFoldDB" id="A0A4Y2TCD1"/>
<gene>
    <name evidence="1" type="ORF">AVEN_64510_1</name>
</gene>